<dbReference type="Gramene" id="Os08t0527733-00">
    <property type="protein sequence ID" value="Os08t0527733-00"/>
    <property type="gene ID" value="Os08g0527733"/>
</dbReference>
<reference evidence="2" key="5">
    <citation type="journal article" date="2008" name="Nucleic Acids Res.">
        <title>The Rice Annotation Project Database (RAP-DB): 2008 update.</title>
        <authorList>
            <consortium name="The Rice Annotation Project (RAP)"/>
            <person name="Tanaka T."/>
            <person name="Antonio B.A."/>
            <person name="Kikuchi S."/>
            <person name="Matsumoto T."/>
            <person name="Nagamura Y."/>
            <person name="Numa H."/>
            <person name="Sakai H."/>
            <person name="Wu J."/>
            <person name="Itoh T."/>
            <person name="Sasaki T."/>
            <person name="Aono R."/>
            <person name="Fujii Y."/>
            <person name="Habara T."/>
            <person name="Harada E."/>
            <person name="Kanno M."/>
            <person name="Kawahara Y."/>
            <person name="Kawashima H."/>
            <person name="Kubooka H."/>
            <person name="Matsuya A."/>
            <person name="Nakaoka H."/>
            <person name="Saichi N."/>
            <person name="Sanbonmatsu R."/>
            <person name="Sato Y."/>
            <person name="Shinso Y."/>
            <person name="Suzuki M."/>
            <person name="Takeda J."/>
            <person name="Tanino M."/>
            <person name="Todokoro F."/>
            <person name="Yamaguchi K."/>
            <person name="Yamamoto N."/>
            <person name="Yamasaki C."/>
            <person name="Imanishi T."/>
            <person name="Okido T."/>
            <person name="Tada M."/>
            <person name="Ikeo K."/>
            <person name="Tateno Y."/>
            <person name="Gojobori T."/>
            <person name="Lin Y.C."/>
            <person name="Wei F.J."/>
            <person name="Hsing Y.I."/>
            <person name="Zhao Q."/>
            <person name="Han B."/>
            <person name="Kramer M.R."/>
            <person name="McCombie R.W."/>
            <person name="Lonsdale D."/>
            <person name="O'Donovan C.C."/>
            <person name="Whitfield E.J."/>
            <person name="Apweiler R."/>
            <person name="Koyanagi K.O."/>
            <person name="Khurana J.P."/>
            <person name="Raghuvanshi S."/>
            <person name="Singh N.K."/>
            <person name="Tyagi A.K."/>
            <person name="Haberer G."/>
            <person name="Fujisawa M."/>
            <person name="Hosokawa S."/>
            <person name="Ito Y."/>
            <person name="Ikawa H."/>
            <person name="Shibata M."/>
            <person name="Yamamoto M."/>
            <person name="Bruskiewich R.M."/>
            <person name="Hoen D.R."/>
            <person name="Bureau TE."/>
            <person name="Namiki N."/>
            <person name="Ohyanagi H."/>
            <person name="Sakai Y."/>
            <person name="Nobushima S."/>
            <person name="Sakata K."/>
            <person name="Barrero R.A."/>
            <person name="Sato Y."/>
            <person name="Souvorov A."/>
            <person name="Smith-White B."/>
            <person name="Tatusova T."/>
            <person name="An S."/>
            <person name="An G."/>
            <person name="OOta S."/>
            <person name="Fuks G."/>
            <person name="Messing J."/>
            <person name="Christie K.R."/>
            <person name="Lieberherr D."/>
            <person name="Kim H."/>
            <person name="Zuccolo A."/>
            <person name="Wing R.A."/>
            <person name="Nobuta K."/>
            <person name="Green P.J."/>
            <person name="Lu C."/>
            <person name="Meyers BC."/>
            <person name="Chaparro C."/>
            <person name="Piegu B."/>
            <person name="Panaud O."/>
            <person name="Echeverria M."/>
        </authorList>
    </citation>
    <scope>NUCLEOTIDE SEQUENCE</scope>
</reference>
<evidence type="ECO:0000256" key="1">
    <source>
        <dbReference type="SAM" id="MobiDB-lite"/>
    </source>
</evidence>
<reference evidence="3" key="2">
    <citation type="journal article" date="2005" name="PLoS Biol.">
        <title>The genomes of Oryza sativa: a history of duplications.</title>
        <authorList>
            <person name="Yu J."/>
            <person name="Wang J."/>
            <person name="Lin W."/>
            <person name="Li S."/>
            <person name="Li H."/>
            <person name="Zhou J."/>
            <person name="Ni P."/>
            <person name="Dong W."/>
            <person name="Hu S."/>
            <person name="Zeng C."/>
            <person name="Zhang J."/>
            <person name="Zhang Y."/>
            <person name="Li R."/>
            <person name="Xu Z."/>
            <person name="Li S."/>
            <person name="Li X."/>
            <person name="Zheng H."/>
            <person name="Cong L."/>
            <person name="Lin L."/>
            <person name="Yin J."/>
            <person name="Geng J."/>
            <person name="Li G."/>
            <person name="Shi J."/>
            <person name="Liu J."/>
            <person name="Lv H."/>
            <person name="Li J."/>
            <person name="Wang J."/>
            <person name="Deng Y."/>
            <person name="Ran L."/>
            <person name="Shi X."/>
            <person name="Wang X."/>
            <person name="Wu Q."/>
            <person name="Li C."/>
            <person name="Ren X."/>
            <person name="Wang J."/>
            <person name="Wang X."/>
            <person name="Li D."/>
            <person name="Liu D."/>
            <person name="Zhang X."/>
            <person name="Ji Z."/>
            <person name="Zhao W."/>
            <person name="Sun Y."/>
            <person name="Zhang Z."/>
            <person name="Bao J."/>
            <person name="Han Y."/>
            <person name="Dong L."/>
            <person name="Ji J."/>
            <person name="Chen P."/>
            <person name="Wu S."/>
            <person name="Liu J."/>
            <person name="Xiao Y."/>
            <person name="Bu D."/>
            <person name="Tan J."/>
            <person name="Yang L."/>
            <person name="Ye C."/>
            <person name="Zhang J."/>
            <person name="Xu J."/>
            <person name="Zhou Y."/>
            <person name="Yu Y."/>
            <person name="Zhang B."/>
            <person name="Zhuang S."/>
            <person name="Wei H."/>
            <person name="Liu B."/>
            <person name="Lei M."/>
            <person name="Yu H."/>
            <person name="Li Y."/>
            <person name="Xu H."/>
            <person name="Wei S."/>
            <person name="He X."/>
            <person name="Fang L."/>
            <person name="Zhang Z."/>
            <person name="Zhang Y."/>
            <person name="Huang X."/>
            <person name="Su Z."/>
            <person name="Tong W."/>
            <person name="Li J."/>
            <person name="Tong Z."/>
            <person name="Li S."/>
            <person name="Ye J."/>
            <person name="Wang L."/>
            <person name="Fang L."/>
            <person name="Lei T."/>
            <person name="Chen C."/>
            <person name="Chen H."/>
            <person name="Xu Z."/>
            <person name="Li H."/>
            <person name="Huang H."/>
            <person name="Zhang F."/>
            <person name="Xu H."/>
            <person name="Li N."/>
            <person name="Zhao C."/>
            <person name="Li S."/>
            <person name="Dong L."/>
            <person name="Huang Y."/>
            <person name="Li L."/>
            <person name="Xi Y."/>
            <person name="Qi Q."/>
            <person name="Li W."/>
            <person name="Zhang B."/>
            <person name="Hu W."/>
            <person name="Zhang Y."/>
            <person name="Tian X."/>
            <person name="Jiao Y."/>
            <person name="Liang X."/>
            <person name="Jin J."/>
            <person name="Gao L."/>
            <person name="Zheng W."/>
            <person name="Hao B."/>
            <person name="Liu S."/>
            <person name="Wang W."/>
            <person name="Yuan L."/>
            <person name="Cao M."/>
            <person name="McDermott J."/>
            <person name="Samudrala R."/>
            <person name="Wang J."/>
            <person name="Wong G.K."/>
            <person name="Yang H."/>
        </authorList>
    </citation>
    <scope>NUCLEOTIDE SEQUENCE [LARGE SCALE GENOMIC DNA]</scope>
</reference>
<name>A3BV30_ORYSJ</name>
<reference evidence="2" key="9">
    <citation type="submission" date="2012-08" db="EMBL/GenBank/DDBJ databases">
        <title>The Second Rice Annotation Project Meeting (RAP2).</title>
        <authorList>
            <consortium name="The Rice Annotation Project (RAP)"/>
        </authorList>
    </citation>
    <scope>NUCLEOTIDE SEQUENCE</scope>
</reference>
<dbReference type="KEGG" id="dosa:Os08g0527700"/>
<gene>
    <name evidence="2" type="ordered locus">Os08g0527700</name>
    <name evidence="3" type="ORF">OsJ_28024</name>
</gene>
<dbReference type="Gene3D" id="1.20.1250.20">
    <property type="entry name" value="MFS general substrate transporter like domains"/>
    <property type="match status" value="1"/>
</dbReference>
<organism evidence="3">
    <name type="scientific">Oryza sativa subsp. japonica</name>
    <name type="common">Rice</name>
    <dbReference type="NCBI Taxonomy" id="39947"/>
    <lineage>
        <taxon>Eukaryota</taxon>
        <taxon>Viridiplantae</taxon>
        <taxon>Streptophyta</taxon>
        <taxon>Embryophyta</taxon>
        <taxon>Tracheophyta</taxon>
        <taxon>Spermatophyta</taxon>
        <taxon>Magnoliopsida</taxon>
        <taxon>Liliopsida</taxon>
        <taxon>Poales</taxon>
        <taxon>Poaceae</taxon>
        <taxon>BOP clade</taxon>
        <taxon>Oryzoideae</taxon>
        <taxon>Oryzeae</taxon>
        <taxon>Oryzinae</taxon>
        <taxon>Oryza</taxon>
        <taxon>Oryza sativa</taxon>
    </lineage>
</organism>
<dbReference type="InterPro" id="IPR036259">
    <property type="entry name" value="MFS_trans_sf"/>
</dbReference>
<evidence type="ECO:0000313" key="2">
    <source>
        <dbReference type="EMBL" id="BAF24220.1"/>
    </source>
</evidence>
<reference evidence="3" key="7">
    <citation type="submission" date="2008-12" db="EMBL/GenBank/DDBJ databases">
        <title>Improved gene annotation of the rice (Oryza sativa) genomes.</title>
        <authorList>
            <person name="Wang J."/>
            <person name="Li R."/>
            <person name="Fan W."/>
            <person name="Huang Q."/>
            <person name="Zhang J."/>
            <person name="Zhou Y."/>
            <person name="Hu Y."/>
            <person name="Zi S."/>
            <person name="Li J."/>
            <person name="Ni P."/>
            <person name="Zheng H."/>
            <person name="Zhang Y."/>
            <person name="Zhao M."/>
            <person name="Hao Q."/>
            <person name="McDermott J."/>
            <person name="Samudrala R."/>
            <person name="Kristiansen K."/>
            <person name="Wong G.K.-S."/>
        </authorList>
    </citation>
    <scope>NUCLEOTIDE SEQUENCE</scope>
</reference>
<sequence length="121" mass="12659">MDSRRPLLIPNEGDEPPPQPPEPPLAGVSDFRGRPVYRATSGGWRSALFVAMLEMGCSFSYYGVSANLISYLTGPLGQSNASAANAWSGTARMLPLLGAVLADSFSAATHSSSSPAPSTSW</sequence>
<protein>
    <submittedName>
        <fullName evidence="2">Os08g0527700 protein</fullName>
    </submittedName>
</protein>
<reference evidence="2" key="4">
    <citation type="journal article" date="2007" name="Genome Res.">
        <title>Curated Genome Annotation of Oryza sativa ssp. japonica and Comparative Genome Analysis with Arabidopsis thaliana.</title>
        <authorList>
            <consortium name="The Rice Annotation Project (RAP)"/>
            <person name="Itoh T."/>
            <person name="Tanaka T."/>
            <person name="Barrero R.A."/>
            <person name="Yamasaki C."/>
            <person name="Fujii Y."/>
            <person name="Hilton P.B."/>
            <person name="Antonio B.A."/>
            <person name="Aono H."/>
            <person name="Apweiler R."/>
            <person name="Bruskiewich R."/>
            <person name="Bureau T."/>
            <person name="Burr F."/>
            <person name="Costa de Oliveira A."/>
            <person name="Fuks G."/>
            <person name="Habara T."/>
            <person name="Haberer G."/>
            <person name="Han B."/>
            <person name="Harada E."/>
            <person name="Hiraki A.T."/>
            <person name="Hirochika H."/>
            <person name="Hoen D."/>
            <person name="Hokari H."/>
            <person name="Hosokawa S."/>
            <person name="Hsing Y."/>
            <person name="Ikawa H."/>
            <person name="Ikeo K."/>
            <person name="Imanishi T."/>
            <person name="Ito Y."/>
            <person name="Jaiswal P."/>
            <person name="Kanno M."/>
            <person name="Kawahara Y."/>
            <person name="Kawamura T."/>
            <person name="Kawashima H."/>
            <person name="Khurana J.P."/>
            <person name="Kikuchi S."/>
            <person name="Komatsu S."/>
            <person name="Koyanagi K.O."/>
            <person name="Kubooka H."/>
            <person name="Lieberherr D."/>
            <person name="Lin Y.C."/>
            <person name="Lonsdale D."/>
            <person name="Matsumoto T."/>
            <person name="Matsuya A."/>
            <person name="McCombie W.R."/>
            <person name="Messing J."/>
            <person name="Miyao A."/>
            <person name="Mulder N."/>
            <person name="Nagamura Y."/>
            <person name="Nam J."/>
            <person name="Namiki N."/>
            <person name="Numa H."/>
            <person name="Nurimoto S."/>
            <person name="O'donovan C."/>
            <person name="Ohyanagi H."/>
            <person name="Okido T."/>
            <person name="Oota S."/>
            <person name="Osato N."/>
            <person name="Palmer L.E."/>
            <person name="Quetier F."/>
            <person name="Raghuvanshi S."/>
            <person name="Saichi N."/>
            <person name="Sakai H."/>
            <person name="Sakai Y."/>
            <person name="Sakata K."/>
            <person name="Sakurai T."/>
            <person name="Sato F."/>
            <person name="Sato Y."/>
            <person name="Schoof H."/>
            <person name="Seki M."/>
            <person name="Shibata M."/>
            <person name="Shimizu Y."/>
            <person name="Shinozaki K."/>
            <person name="Shinso Y."/>
            <person name="Singh N.K."/>
            <person name="Smith-White B."/>
            <person name="Takeda J."/>
            <person name="Tanino M."/>
            <person name="Tatusova T."/>
            <person name="Thongjuea S."/>
            <person name="Todokoro F."/>
            <person name="Tsugane M."/>
            <person name="Tyagi A.K."/>
            <person name="Vanavichit A."/>
            <person name="Wang A."/>
            <person name="Wing R.A."/>
            <person name="Yamaguchi K."/>
            <person name="Yamamoto M."/>
            <person name="Yamamoto N."/>
            <person name="Yu Y."/>
            <person name="Zhang H."/>
            <person name="Zhao Q."/>
            <person name="Higo K."/>
            <person name="Burr B."/>
            <person name="Gojobori T."/>
            <person name="Sasaki T."/>
        </authorList>
    </citation>
    <scope>NUCLEOTIDE SEQUENCE</scope>
</reference>
<reference evidence="2" key="3">
    <citation type="journal article" date="2006" name="Nucleic Acids Res.">
        <title>The Rice Annotation Project Database (RAP-DB): hub for Oryza sativa ssp. japonica genome information.</title>
        <authorList>
            <person name="Ohyanagi H."/>
            <person name="Tanaka T."/>
            <person name="Sakai H."/>
            <person name="Shigemoto Y."/>
            <person name="Yamaguchi K."/>
            <person name="Habara T."/>
            <person name="Fujii Y."/>
            <person name="Antonio B.A."/>
            <person name="Nagamura Y."/>
            <person name="Imanishi T."/>
            <person name="Ikeo K."/>
            <person name="Itoh T."/>
            <person name="Gojobori T."/>
            <person name="Sasaki T."/>
        </authorList>
    </citation>
    <scope>NUCLEOTIDE SEQUENCE</scope>
</reference>
<dbReference type="AlphaFoldDB" id="A3BV30"/>
<proteinExistence type="predicted"/>
<dbReference type="EMBL" id="AP008214">
    <property type="protein sequence ID" value="BAF24220.1"/>
    <property type="molecule type" value="Genomic_DNA"/>
</dbReference>
<dbReference type="EMBL" id="CM000145">
    <property type="protein sequence ID" value="EAZ43419.1"/>
    <property type="molecule type" value="Genomic_DNA"/>
</dbReference>
<dbReference type="Proteomes" id="UP000000763">
    <property type="component" value="Chromosome 8"/>
</dbReference>
<evidence type="ECO:0000313" key="3">
    <source>
        <dbReference type="EMBL" id="EAZ43419.1"/>
    </source>
</evidence>
<accession>A3BV30</accession>
<reference evidence="2" key="8">
    <citation type="submission" date="2012-08" db="EMBL/GenBank/DDBJ databases">
        <title>Oryza sativa nipponbare(GA3) genomic DNA, chromosome 8.</title>
        <authorList>
            <consortium name="IRGSP(International Rice Genome Sequencing Project)"/>
        </authorList>
    </citation>
    <scope>NUCLEOTIDE SEQUENCE</scope>
</reference>
<reference evidence="4" key="6">
    <citation type="journal article" date="2008" name="Nucleic Acids Res.">
        <title>The rice annotation project database (RAP-DB): 2008 update.</title>
        <authorList>
            <consortium name="The rice annotation project (RAP)"/>
        </authorList>
    </citation>
    <scope>GENOME REANNOTATION</scope>
    <source>
        <strain evidence="4">cv. Nipponbare</strain>
    </source>
</reference>
<dbReference type="Proteomes" id="UP000007752">
    <property type="component" value="Chromosome 8"/>
</dbReference>
<evidence type="ECO:0000313" key="4">
    <source>
        <dbReference type="Proteomes" id="UP000000763"/>
    </source>
</evidence>
<dbReference type="OMA" id="IYILGRK"/>
<reference evidence="2 4" key="1">
    <citation type="journal article" date="2005" name="Nature">
        <title>The map-based sequence of the rice genome.</title>
        <authorList>
            <consortium name="International rice genome sequencing project (IRGSP)"/>
            <person name="Matsumoto T."/>
            <person name="Wu J."/>
            <person name="Kanamori H."/>
            <person name="Katayose Y."/>
            <person name="Fujisawa M."/>
            <person name="Namiki N."/>
            <person name="Mizuno H."/>
            <person name="Yamamoto K."/>
            <person name="Antonio B.A."/>
            <person name="Baba T."/>
            <person name="Sakata K."/>
            <person name="Nagamura Y."/>
            <person name="Aoki H."/>
            <person name="Arikawa K."/>
            <person name="Arita K."/>
            <person name="Bito T."/>
            <person name="Chiden Y."/>
            <person name="Fujitsuka N."/>
            <person name="Fukunaka R."/>
            <person name="Hamada M."/>
            <person name="Harada C."/>
            <person name="Hayashi A."/>
            <person name="Hijishita S."/>
            <person name="Honda M."/>
            <person name="Hosokawa S."/>
            <person name="Ichikawa Y."/>
            <person name="Idonuma A."/>
            <person name="Iijima M."/>
            <person name="Ikeda M."/>
            <person name="Ikeno M."/>
            <person name="Ito K."/>
            <person name="Ito S."/>
            <person name="Ito T."/>
            <person name="Ito Y."/>
            <person name="Ito Y."/>
            <person name="Iwabuchi A."/>
            <person name="Kamiya K."/>
            <person name="Karasawa W."/>
            <person name="Kurita K."/>
            <person name="Katagiri S."/>
            <person name="Kikuta A."/>
            <person name="Kobayashi H."/>
            <person name="Kobayashi N."/>
            <person name="Machita K."/>
            <person name="Maehara T."/>
            <person name="Masukawa M."/>
            <person name="Mizubayashi T."/>
            <person name="Mukai Y."/>
            <person name="Nagasaki H."/>
            <person name="Nagata Y."/>
            <person name="Naito S."/>
            <person name="Nakashima M."/>
            <person name="Nakama Y."/>
            <person name="Nakamichi Y."/>
            <person name="Nakamura M."/>
            <person name="Meguro A."/>
            <person name="Negishi M."/>
            <person name="Ohta I."/>
            <person name="Ohta T."/>
            <person name="Okamoto M."/>
            <person name="Ono N."/>
            <person name="Saji S."/>
            <person name="Sakaguchi M."/>
            <person name="Sakai K."/>
            <person name="Shibata M."/>
            <person name="Shimokawa T."/>
            <person name="Song J."/>
            <person name="Takazaki Y."/>
            <person name="Terasawa K."/>
            <person name="Tsugane M."/>
            <person name="Tsuji K."/>
            <person name="Ueda S."/>
            <person name="Waki K."/>
            <person name="Yamagata H."/>
            <person name="Yamamoto M."/>
            <person name="Yamamoto S."/>
            <person name="Yamane H."/>
            <person name="Yoshiki S."/>
            <person name="Yoshihara R."/>
            <person name="Yukawa K."/>
            <person name="Zhong H."/>
            <person name="Yano M."/>
            <person name="Yuan Q."/>
            <person name="Ouyang S."/>
            <person name="Liu J."/>
            <person name="Jones K.M."/>
            <person name="Gansberger K."/>
            <person name="Moffat K."/>
            <person name="Hill J."/>
            <person name="Bera J."/>
            <person name="Fadrosh D."/>
            <person name="Jin S."/>
            <person name="Johri S."/>
            <person name="Kim M."/>
            <person name="Overton L."/>
            <person name="Reardon M."/>
            <person name="Tsitrin T."/>
            <person name="Vuong H."/>
            <person name="Weaver B."/>
            <person name="Ciecko A."/>
            <person name="Tallon L."/>
            <person name="Jackson J."/>
            <person name="Pai G."/>
            <person name="Aken S.V."/>
            <person name="Utterback T."/>
            <person name="Reidmuller S."/>
            <person name="Feldblyum T."/>
            <person name="Hsiao J."/>
            <person name="Zismann V."/>
            <person name="Iobst S."/>
            <person name="de Vazeille A.R."/>
            <person name="Buell C.R."/>
            <person name="Ying K."/>
            <person name="Li Y."/>
            <person name="Lu T."/>
            <person name="Huang Y."/>
            <person name="Zhao Q."/>
            <person name="Feng Q."/>
            <person name="Zhang L."/>
            <person name="Zhu J."/>
            <person name="Weng Q."/>
            <person name="Mu J."/>
            <person name="Lu Y."/>
            <person name="Fan D."/>
            <person name="Liu Y."/>
            <person name="Guan J."/>
            <person name="Zhang Y."/>
            <person name="Yu S."/>
            <person name="Liu X."/>
            <person name="Zhang Y."/>
            <person name="Hong G."/>
            <person name="Han B."/>
            <person name="Choisne N."/>
            <person name="Demange N."/>
            <person name="Orjeda G."/>
            <person name="Samain S."/>
            <person name="Cattolico L."/>
            <person name="Pelletier E."/>
            <person name="Couloux A."/>
            <person name="Segurens B."/>
            <person name="Wincker P."/>
            <person name="D'Hont A."/>
            <person name="Scarpelli C."/>
            <person name="Weissenbach J."/>
            <person name="Salanoubat M."/>
            <person name="Quetier F."/>
            <person name="Yu Y."/>
            <person name="Kim H.R."/>
            <person name="Rambo T."/>
            <person name="Currie J."/>
            <person name="Collura K."/>
            <person name="Luo M."/>
            <person name="Yang T."/>
            <person name="Ammiraju J.S.S."/>
            <person name="Engler F."/>
            <person name="Soderlund C."/>
            <person name="Wing R.A."/>
            <person name="Palmer L.E."/>
            <person name="de la Bastide M."/>
            <person name="Spiegel L."/>
            <person name="Nascimento L."/>
            <person name="Zutavern T."/>
            <person name="O'Shaughnessy A."/>
            <person name="Dike S."/>
            <person name="Dedhia N."/>
            <person name="Preston R."/>
            <person name="Balija V."/>
            <person name="McCombie W.R."/>
            <person name="Chow T."/>
            <person name="Chen H."/>
            <person name="Chung M."/>
            <person name="Chen C."/>
            <person name="Shaw J."/>
            <person name="Wu H."/>
            <person name="Hsiao K."/>
            <person name="Chao Y."/>
            <person name="Chu M."/>
            <person name="Cheng C."/>
            <person name="Hour A."/>
            <person name="Lee P."/>
            <person name="Lin S."/>
            <person name="Lin Y."/>
            <person name="Liou J."/>
            <person name="Liu S."/>
            <person name="Hsing Y."/>
            <person name="Raghuvanshi S."/>
            <person name="Mohanty A."/>
            <person name="Bharti A.K."/>
            <person name="Gaur A."/>
            <person name="Gupta V."/>
            <person name="Kumar D."/>
            <person name="Ravi V."/>
            <person name="Vij S."/>
            <person name="Kapur A."/>
            <person name="Khurana P."/>
            <person name="Khurana P."/>
            <person name="Khurana J.P."/>
            <person name="Tyagi A.K."/>
            <person name="Gaikwad K."/>
            <person name="Singh A."/>
            <person name="Dalal V."/>
            <person name="Srivastava S."/>
            <person name="Dixit A."/>
            <person name="Pal A.K."/>
            <person name="Ghazi I.A."/>
            <person name="Yadav M."/>
            <person name="Pandit A."/>
            <person name="Bhargava A."/>
            <person name="Sureshbabu K."/>
            <person name="Batra K."/>
            <person name="Sharma T.R."/>
            <person name="Mohapatra T."/>
            <person name="Singh N.K."/>
            <person name="Messing J."/>
            <person name="Nelson A.B."/>
            <person name="Fuks G."/>
            <person name="Kavchok S."/>
            <person name="Keizer G."/>
            <person name="Linton E."/>
            <person name="Llaca V."/>
            <person name="Song R."/>
            <person name="Tanyolac B."/>
            <person name="Young S."/>
            <person name="Ho-Il K."/>
            <person name="Hahn J.H."/>
            <person name="Sangsakoo G."/>
            <person name="Vanavichit A."/>
            <person name="de Mattos Luiz.A.T."/>
            <person name="Zimmer P.D."/>
            <person name="Malone G."/>
            <person name="Dellagostin O."/>
            <person name="de Oliveira A.C."/>
            <person name="Bevan M."/>
            <person name="Bancroft I."/>
            <person name="Minx P."/>
            <person name="Cordum H."/>
            <person name="Wilson R."/>
            <person name="Cheng Z."/>
            <person name="Jin W."/>
            <person name="Jiang J."/>
            <person name="Leong S.A."/>
            <person name="Iwama H."/>
            <person name="Gojobori T."/>
            <person name="Itoh T."/>
            <person name="Niimura Y."/>
            <person name="Fujii Y."/>
            <person name="Habara T."/>
            <person name="Sakai H."/>
            <person name="Sato Y."/>
            <person name="Wilson G."/>
            <person name="Kumar K."/>
            <person name="McCouch S."/>
            <person name="Juretic N."/>
            <person name="Hoen D."/>
            <person name="Wright S."/>
            <person name="Bruskiewich R."/>
            <person name="Bureau T."/>
            <person name="Miyao A."/>
            <person name="Hirochika H."/>
            <person name="Nishikawa T."/>
            <person name="Kadowaki K."/>
            <person name="Sugiura M."/>
            <person name="Burr B."/>
            <person name="Sasaki T."/>
        </authorList>
    </citation>
    <scope>NUCLEOTIDE SEQUENCE [LARGE SCALE GENOMIC DNA]</scope>
    <source>
        <strain evidence="4">cv. Nipponbare</strain>
    </source>
</reference>
<feature type="region of interest" description="Disordered" evidence="1">
    <location>
        <begin position="1"/>
        <end position="29"/>
    </location>
</feature>
<dbReference type="PANTHER" id="PTHR11654">
    <property type="entry name" value="OLIGOPEPTIDE TRANSPORTER-RELATED"/>
    <property type="match status" value="1"/>
</dbReference>